<feature type="region of interest" description="Disordered" evidence="1">
    <location>
        <begin position="28"/>
        <end position="65"/>
    </location>
</feature>
<feature type="compositionally biased region" description="Polar residues" evidence="1">
    <location>
        <begin position="1537"/>
        <end position="1547"/>
    </location>
</feature>
<dbReference type="EMBL" id="BEGY01000009">
    <property type="protein sequence ID" value="GAX74881.1"/>
    <property type="molecule type" value="Genomic_DNA"/>
</dbReference>
<feature type="region of interest" description="Disordered" evidence="1">
    <location>
        <begin position="1269"/>
        <end position="1309"/>
    </location>
</feature>
<evidence type="ECO:0000313" key="3">
    <source>
        <dbReference type="Proteomes" id="UP000232323"/>
    </source>
</evidence>
<feature type="compositionally biased region" description="Polar residues" evidence="1">
    <location>
        <begin position="28"/>
        <end position="42"/>
    </location>
</feature>
<evidence type="ECO:0000313" key="2">
    <source>
        <dbReference type="EMBL" id="GAX74881.1"/>
    </source>
</evidence>
<protein>
    <submittedName>
        <fullName evidence="2">Uncharacterized protein</fullName>
    </submittedName>
</protein>
<comment type="caution">
    <text evidence="2">The sequence shown here is derived from an EMBL/GenBank/DDBJ whole genome shotgun (WGS) entry which is preliminary data.</text>
</comment>
<feature type="region of interest" description="Disordered" evidence="1">
    <location>
        <begin position="263"/>
        <end position="290"/>
    </location>
</feature>
<feature type="region of interest" description="Disordered" evidence="1">
    <location>
        <begin position="1439"/>
        <end position="1547"/>
    </location>
</feature>
<proteinExistence type="predicted"/>
<feature type="region of interest" description="Disordered" evidence="1">
    <location>
        <begin position="1210"/>
        <end position="1236"/>
    </location>
</feature>
<accession>A0A250WVN3</accession>
<feature type="compositionally biased region" description="Polar residues" evidence="1">
    <location>
        <begin position="1286"/>
        <end position="1309"/>
    </location>
</feature>
<sequence length="1547" mass="169210">MVAHRIAAERVNASFIAPSSHSSLDYYSTIQESSPPLPQQTDARIHSQPEASSHSKPTKGNGHADSLKCETISNCPKLFTGNDTAEATSEVNCERSMAPSSQVCADISRDSSRSSPSVVALNNAVQAFLSLKHEIPEDNNEAVAALQRIAFAWGKVTFEAHADSERANDGLREDRGPHKELAHKALLSVEDMDQLASSVCILLATLRRRRLNLDGSQLTGCIVACAALIKSNDRLYTLQIQESGGGPMHGALKDLVWERSKEGSKASSSAATSEKESLSNKVSDKMSSPEARMQQSYQNWLINASTAAATPQILQRSQEQPQRPFKPRSDFNLWIKPKDAMFDFSQTLLLERGERVRSMDPTGRLQALKAIAACHREKSEKVKILSGPFLMPLLNLSLSLATSETVQHAAAKHSSVSSRNVLTSALKPALSVETTTPLLQKSGQDCLDSMSRGLQSQIESQSWFDGLLDHKRLELQAQHPSFSVESRQAHAAQLVHFVARSGMEVSEDLKYHLTKALMVATSIPQKLEAPYGALALWSYAKLGLGNDYLLNNLFAAVQTSLTAASQQEAAIISWSCATLVTTNASSPTSISSSPDSNTLPFMSPHLMTLNPRDVVQQAAERMRVCLEAEPPNPQAVCNMCWAVSKLKLGLLPLLKPLLFESSHISSQTPVQKLLEGARGQHLAMLAWSMGEQRYIDAPHTQHDRSGAEEALCLAAKSEELKGTFNEKEAFTQILRSIASHIAKGGIREGSVLISVVWALCQQGVPHRTFFAAAAEAATSALNLNPSQSLSEKLPSRVPASVFSPAHMSKLLWASAVLGHHTDCSKVRTFFKAYETSVDSVKPYSVGSGSKEVLHAKEAVRIAMAFHEAGLKLSPEMLKFISRVIRRKCEELTLPLSIAMMRVLHSADKTNEVAEVMKLLDDAARRELLRIMKGGQVRSGGAHHALPVHLTGLADWASALDVHDLKSKSAAAIASATAQVLLASDGQPAVQERSSYRSSLQYQMPHAGGGVRQKLLSANEASLNQRACLQLLTSLSGLGVWSRLDPEDAELSPSYLQRESRDLSFSGTEVQDLPFSLIRAMRPCLGQAQSLVPEAAAKLARVLGSFALLSHQHPDHKQSFLEALLTSFDGQPGLLLDMTNRQLVDVAWGLVACGYRRSADTAADEEGGGGCSAMDLISARYMMSVMDTEVDTSEGSEISLLIDKVWREQRSKDRSDLLPEPSGSHRSKNRPASETACLMPPASLRALTPGYLARMAWALGSANEGSGRMQALAASEVRGQRRKKSKNSSNVEKTSASTKQPSGSDSLADSSLTRADSWRLQQMLLERLGRLCFQRLSAFKLGNLALVIEGFTLVGLEYDGLFMAVAQRAKQFHQKGQSMESVKRIRSACERMGYDVSEIMGRAGLLDSAETTIKRDYSRFSSNPVSRMQVGDKLNEDVKRTHVSYSQSRLSERSRKLARTVKVGPAAGHKTSYGRGRFRELDEDDEDDDDQAEWESEDGSRLRYDATASSPLRRSWKSDHRHPEIVSTYRPPHYIKKQSPTRNNRAFG</sequence>
<feature type="compositionally biased region" description="Acidic residues" evidence="1">
    <location>
        <begin position="1480"/>
        <end position="1496"/>
    </location>
</feature>
<evidence type="ECO:0000256" key="1">
    <source>
        <dbReference type="SAM" id="MobiDB-lite"/>
    </source>
</evidence>
<keyword evidence="3" id="KW-1185">Reference proteome</keyword>
<reference evidence="2 3" key="1">
    <citation type="submission" date="2017-08" db="EMBL/GenBank/DDBJ databases">
        <title>Acidophilic green algal genome provides insights into adaptation to an acidic environment.</title>
        <authorList>
            <person name="Hirooka S."/>
            <person name="Hirose Y."/>
            <person name="Kanesaki Y."/>
            <person name="Higuchi S."/>
            <person name="Fujiwara T."/>
            <person name="Onuma R."/>
            <person name="Era A."/>
            <person name="Ohbayashi R."/>
            <person name="Uzuka A."/>
            <person name="Nozaki H."/>
            <person name="Yoshikawa H."/>
            <person name="Miyagishima S.Y."/>
        </authorList>
    </citation>
    <scope>NUCLEOTIDE SEQUENCE [LARGE SCALE GENOMIC DNA]</scope>
    <source>
        <strain evidence="2 3">NIES-2499</strain>
    </source>
</reference>
<feature type="compositionally biased region" description="Basic and acidic residues" evidence="1">
    <location>
        <begin position="273"/>
        <end position="284"/>
    </location>
</feature>
<name>A0A250WVN3_9CHLO</name>
<organism evidence="2 3">
    <name type="scientific">Chlamydomonas eustigma</name>
    <dbReference type="NCBI Taxonomy" id="1157962"/>
    <lineage>
        <taxon>Eukaryota</taxon>
        <taxon>Viridiplantae</taxon>
        <taxon>Chlorophyta</taxon>
        <taxon>core chlorophytes</taxon>
        <taxon>Chlorophyceae</taxon>
        <taxon>CS clade</taxon>
        <taxon>Chlamydomonadales</taxon>
        <taxon>Chlamydomonadaceae</taxon>
        <taxon>Chlamydomonas</taxon>
    </lineage>
</organism>
<gene>
    <name evidence="2" type="ORF">CEUSTIGMA_g2327.t1</name>
</gene>
<dbReference type="Proteomes" id="UP000232323">
    <property type="component" value="Unassembled WGS sequence"/>
</dbReference>